<comment type="caution">
    <text evidence="1">The sequence shown here is derived from an EMBL/GenBank/DDBJ whole genome shotgun (WGS) entry which is preliminary data.</text>
</comment>
<sequence>MTNIELLQKFIAKDESSYSYWVASAAKNFRKYRQAVLPPIKAMYRQAVRFDLQMARSARAELRKWNAELLAELDRQPAPVAPVVRVVSAVPVAPVQLTLAGDVDPIPAPVVRPSWYSRRVARGPSRWCAGMSL</sequence>
<dbReference type="Proteomes" id="UP000295765">
    <property type="component" value="Unassembled WGS sequence"/>
</dbReference>
<proteinExistence type="predicted"/>
<reference evidence="1 2" key="1">
    <citation type="submission" date="2019-03" db="EMBL/GenBank/DDBJ databases">
        <title>Genomic Encyclopedia of Type Strains, Phase IV (KMG-IV): sequencing the most valuable type-strain genomes for metagenomic binning, comparative biology and taxonomic classification.</title>
        <authorList>
            <person name="Goeker M."/>
        </authorList>
    </citation>
    <scope>NUCLEOTIDE SEQUENCE [LARGE SCALE GENOMIC DNA]</scope>
    <source>
        <strain evidence="1 2">DSM 25287</strain>
    </source>
</reference>
<keyword evidence="2" id="KW-1185">Reference proteome</keyword>
<evidence type="ECO:0000313" key="1">
    <source>
        <dbReference type="EMBL" id="TCO81111.1"/>
    </source>
</evidence>
<organism evidence="1 2">
    <name type="scientific">Plasticicumulans lactativorans</name>
    <dbReference type="NCBI Taxonomy" id="1133106"/>
    <lineage>
        <taxon>Bacteria</taxon>
        <taxon>Pseudomonadati</taxon>
        <taxon>Pseudomonadota</taxon>
        <taxon>Gammaproteobacteria</taxon>
        <taxon>Candidatus Competibacteraceae</taxon>
        <taxon>Plasticicumulans</taxon>
    </lineage>
</organism>
<accession>A0A4R2L229</accession>
<name>A0A4R2L229_9GAMM</name>
<dbReference type="AlphaFoldDB" id="A0A4R2L229"/>
<gene>
    <name evidence="1" type="ORF">EV699_110137</name>
</gene>
<dbReference type="RefSeq" id="WP_132542361.1">
    <property type="nucleotide sequence ID" value="NZ_SLWY01000010.1"/>
</dbReference>
<dbReference type="EMBL" id="SLWY01000010">
    <property type="protein sequence ID" value="TCO81111.1"/>
    <property type="molecule type" value="Genomic_DNA"/>
</dbReference>
<protein>
    <submittedName>
        <fullName evidence="1">Uncharacterized protein</fullName>
    </submittedName>
</protein>
<evidence type="ECO:0000313" key="2">
    <source>
        <dbReference type="Proteomes" id="UP000295765"/>
    </source>
</evidence>